<dbReference type="EMBL" id="OU503038">
    <property type="protein sequence ID" value="CAI9758016.1"/>
    <property type="molecule type" value="Genomic_DNA"/>
</dbReference>
<dbReference type="GO" id="GO:0006820">
    <property type="term" value="P:monoatomic anion transport"/>
    <property type="evidence" value="ECO:0007669"/>
    <property type="project" value="TreeGrafter"/>
</dbReference>
<keyword evidence="5 10" id="KW-1133">Transmembrane helix</keyword>
<evidence type="ECO:0000256" key="1">
    <source>
        <dbReference type="ARBA" id="ARBA00004141"/>
    </source>
</evidence>
<evidence type="ECO:0000256" key="9">
    <source>
        <dbReference type="SAM" id="MobiDB-lite"/>
    </source>
</evidence>
<sequence length="601" mass="67847">MPSSSAPSSPKEVIVKIDGQDSFTEPTKTSENTSTTTNAGRLLRDSSYDFSNDAIMSAAVNNKDFDFVTEPPLSRIAESVSTNYGQRTPREVRVPFNDNTAETAAVKGSKRSSNAELEEVLVLASSFQVSTFFDRIQESLFNQYVIETLSGPPLSEIQHKQEEEKVIAEVQKLQSAGGNIQANLKANVFSKTGKVFGTPRQSPMATDAKSHVLSGITSKMEDEAGITIDRLHRLNQKNITARNMKRLINIVQKGVLSTVNEQIQGSTDEDESAVQITSEKQAKAAAKKIFYNVVKPVSKFIYLEDLMRFMREDETLKATRLFEGANENKGISKRALKIWLVNAYTERRALALSLNDTKTAVNKLHLILNALVGLVIVIMWLLILKVATTQFFIFLSSQLILVVFVFGNTCKTTFEAIIFLFVMHPFDVGDRVEIDEVQMVVEEMNILTTVFLRFDNQKIYYPNSVLSTKFIGNYYRSPDMGDAIDFVIHISTPGEKIATMKERITRHVGNRSDHWYPDPLIVIRDVEDMNTLKWSVWLSHTINHQDMGEKWSRRALLLEEMVKIFRELDIECRLLAHDVNVRNMPPLTSTRLPSTWTICAP</sequence>
<dbReference type="GO" id="GO:0050982">
    <property type="term" value="P:detection of mechanical stimulus"/>
    <property type="evidence" value="ECO:0007669"/>
    <property type="project" value="UniProtKB-ARBA"/>
</dbReference>
<evidence type="ECO:0000256" key="2">
    <source>
        <dbReference type="ARBA" id="ARBA00008017"/>
    </source>
</evidence>
<comment type="similarity">
    <text evidence="2">Belongs to the MscS (TC 1.A.23) family.</text>
</comment>
<dbReference type="Proteomes" id="UP000834106">
    <property type="component" value="Chromosome 3"/>
</dbReference>
<feature type="domain" description="Mechanosensitive ion channel MscS" evidence="11">
    <location>
        <begin position="418"/>
        <end position="475"/>
    </location>
</feature>
<dbReference type="FunFam" id="2.30.30.60:FF:000003">
    <property type="entry name" value="Predicted mechanosensitive ion channel"/>
    <property type="match status" value="1"/>
</dbReference>
<dbReference type="AlphaFoldDB" id="A0AAD1YXP3"/>
<evidence type="ECO:0000256" key="6">
    <source>
        <dbReference type="ARBA" id="ARBA00023065"/>
    </source>
</evidence>
<dbReference type="InterPro" id="IPR023408">
    <property type="entry name" value="MscS_beta-dom_sf"/>
</dbReference>
<accession>A0AAD1YXP3</accession>
<organism evidence="12 13">
    <name type="scientific">Fraxinus pennsylvanica</name>
    <dbReference type="NCBI Taxonomy" id="56036"/>
    <lineage>
        <taxon>Eukaryota</taxon>
        <taxon>Viridiplantae</taxon>
        <taxon>Streptophyta</taxon>
        <taxon>Embryophyta</taxon>
        <taxon>Tracheophyta</taxon>
        <taxon>Spermatophyta</taxon>
        <taxon>Magnoliopsida</taxon>
        <taxon>eudicotyledons</taxon>
        <taxon>Gunneridae</taxon>
        <taxon>Pentapetalae</taxon>
        <taxon>asterids</taxon>
        <taxon>lamiids</taxon>
        <taxon>Lamiales</taxon>
        <taxon>Oleaceae</taxon>
        <taxon>Oleeae</taxon>
        <taxon>Fraxinus</taxon>
    </lineage>
</organism>
<dbReference type="PANTHER" id="PTHR31618">
    <property type="entry name" value="MECHANOSENSITIVE ION CHANNEL PROTEIN 5"/>
    <property type="match status" value="1"/>
</dbReference>
<dbReference type="Pfam" id="PF00924">
    <property type="entry name" value="MS_channel_2nd"/>
    <property type="match status" value="1"/>
</dbReference>
<keyword evidence="13" id="KW-1185">Reference proteome</keyword>
<protein>
    <recommendedName>
        <fullName evidence="11">Mechanosensitive ion channel MscS domain-containing protein</fullName>
    </recommendedName>
</protein>
<evidence type="ECO:0000256" key="8">
    <source>
        <dbReference type="ARBA" id="ARBA00023303"/>
    </source>
</evidence>
<feature type="region of interest" description="Disordered" evidence="9">
    <location>
        <begin position="1"/>
        <end position="37"/>
    </location>
</feature>
<evidence type="ECO:0000259" key="11">
    <source>
        <dbReference type="Pfam" id="PF00924"/>
    </source>
</evidence>
<reference evidence="12" key="1">
    <citation type="submission" date="2023-05" db="EMBL/GenBank/DDBJ databases">
        <authorList>
            <person name="Huff M."/>
        </authorList>
    </citation>
    <scope>NUCLEOTIDE SEQUENCE</scope>
</reference>
<dbReference type="GO" id="GO:0005886">
    <property type="term" value="C:plasma membrane"/>
    <property type="evidence" value="ECO:0007669"/>
    <property type="project" value="UniProtKB-ARBA"/>
</dbReference>
<feature type="transmembrane region" description="Helical" evidence="10">
    <location>
        <begin position="364"/>
        <end position="384"/>
    </location>
</feature>
<keyword evidence="8" id="KW-0407">Ion channel</keyword>
<comment type="subcellular location">
    <subcellularLocation>
        <location evidence="1">Membrane</location>
        <topology evidence="1">Multi-pass membrane protein</topology>
    </subcellularLocation>
</comment>
<keyword evidence="7 10" id="KW-0472">Membrane</keyword>
<dbReference type="PANTHER" id="PTHR31618:SF1">
    <property type="entry name" value="EF-HAND DOMAIN-CONTAINING PROTEIN"/>
    <property type="match status" value="1"/>
</dbReference>
<keyword evidence="6" id="KW-0406">Ion transport</keyword>
<gene>
    <name evidence="12" type="ORF">FPE_LOCUS5446</name>
</gene>
<name>A0AAD1YXP3_9LAMI</name>
<dbReference type="SUPFAM" id="SSF50182">
    <property type="entry name" value="Sm-like ribonucleoproteins"/>
    <property type="match status" value="1"/>
</dbReference>
<evidence type="ECO:0000313" key="13">
    <source>
        <dbReference type="Proteomes" id="UP000834106"/>
    </source>
</evidence>
<evidence type="ECO:0000256" key="4">
    <source>
        <dbReference type="ARBA" id="ARBA00022692"/>
    </source>
</evidence>
<evidence type="ECO:0000256" key="3">
    <source>
        <dbReference type="ARBA" id="ARBA00022448"/>
    </source>
</evidence>
<dbReference type="InterPro" id="IPR010920">
    <property type="entry name" value="LSM_dom_sf"/>
</dbReference>
<evidence type="ECO:0000313" key="12">
    <source>
        <dbReference type="EMBL" id="CAI9758016.1"/>
    </source>
</evidence>
<evidence type="ECO:0000256" key="10">
    <source>
        <dbReference type="SAM" id="Phobius"/>
    </source>
</evidence>
<dbReference type="InterPro" id="IPR006685">
    <property type="entry name" value="MscS_channel_2nd"/>
</dbReference>
<dbReference type="InterPro" id="IPR016688">
    <property type="entry name" value="MscS-like_plants/fungi"/>
</dbReference>
<dbReference type="GO" id="GO:0008381">
    <property type="term" value="F:mechanosensitive monoatomic ion channel activity"/>
    <property type="evidence" value="ECO:0007669"/>
    <property type="project" value="TreeGrafter"/>
</dbReference>
<feature type="compositionally biased region" description="Low complexity" evidence="9">
    <location>
        <begin position="24"/>
        <end position="37"/>
    </location>
</feature>
<evidence type="ECO:0000256" key="5">
    <source>
        <dbReference type="ARBA" id="ARBA00022989"/>
    </source>
</evidence>
<keyword evidence="4 10" id="KW-0812">Transmembrane</keyword>
<keyword evidence="3" id="KW-0813">Transport</keyword>
<proteinExistence type="inferred from homology"/>
<dbReference type="Gene3D" id="2.30.30.60">
    <property type="match status" value="1"/>
</dbReference>
<evidence type="ECO:0000256" key="7">
    <source>
        <dbReference type="ARBA" id="ARBA00023136"/>
    </source>
</evidence>